<evidence type="ECO:0000256" key="1">
    <source>
        <dbReference type="SAM" id="MobiDB-lite"/>
    </source>
</evidence>
<organism evidence="2 3">
    <name type="scientific">Massariosphaeria phaeospora</name>
    <dbReference type="NCBI Taxonomy" id="100035"/>
    <lineage>
        <taxon>Eukaryota</taxon>
        <taxon>Fungi</taxon>
        <taxon>Dikarya</taxon>
        <taxon>Ascomycota</taxon>
        <taxon>Pezizomycotina</taxon>
        <taxon>Dothideomycetes</taxon>
        <taxon>Pleosporomycetidae</taxon>
        <taxon>Pleosporales</taxon>
        <taxon>Pleosporales incertae sedis</taxon>
        <taxon>Massariosphaeria</taxon>
    </lineage>
</organism>
<evidence type="ECO:0000313" key="2">
    <source>
        <dbReference type="EMBL" id="KAF2870271.1"/>
    </source>
</evidence>
<feature type="compositionally biased region" description="Polar residues" evidence="1">
    <location>
        <begin position="1"/>
        <end position="12"/>
    </location>
</feature>
<keyword evidence="3" id="KW-1185">Reference proteome</keyword>
<feature type="region of interest" description="Disordered" evidence="1">
    <location>
        <begin position="1"/>
        <end position="26"/>
    </location>
</feature>
<comment type="caution">
    <text evidence="2">The sequence shown here is derived from an EMBL/GenBank/DDBJ whole genome shotgun (WGS) entry which is preliminary data.</text>
</comment>
<proteinExistence type="predicted"/>
<reference evidence="2 3" key="1">
    <citation type="submission" date="2020-01" db="EMBL/GenBank/DDBJ databases">
        <authorList>
            <consortium name="DOE Joint Genome Institute"/>
            <person name="Haridas S."/>
            <person name="Albert R."/>
            <person name="Binder M."/>
            <person name="Bloem J."/>
            <person name="Labutti K."/>
            <person name="Salamov A."/>
            <person name="Andreopoulos B."/>
            <person name="Baker S.E."/>
            <person name="Barry K."/>
            <person name="Bills G."/>
            <person name="Bluhm B.H."/>
            <person name="Cannon C."/>
            <person name="Castanera R."/>
            <person name="Culley D.E."/>
            <person name="Daum C."/>
            <person name="Ezra D."/>
            <person name="Gonzalez J.B."/>
            <person name="Henrissat B."/>
            <person name="Kuo A."/>
            <person name="Liang C."/>
            <person name="Lipzen A."/>
            <person name="Lutzoni F."/>
            <person name="Magnuson J."/>
            <person name="Mondo S."/>
            <person name="Nolan M."/>
            <person name="Ohm R."/>
            <person name="Pangilinan J."/>
            <person name="Park H.-J.H."/>
            <person name="Ramirez L."/>
            <person name="Alfaro M."/>
            <person name="Sun H."/>
            <person name="Tritt A."/>
            <person name="Yoshinaga Y."/>
            <person name="Zwiers L.-H.L."/>
            <person name="Turgeon B.G."/>
            <person name="Goodwin S.B."/>
            <person name="Spatafora J.W."/>
            <person name="Crous P.W."/>
            <person name="Grigoriev I.V."/>
        </authorList>
    </citation>
    <scope>NUCLEOTIDE SEQUENCE [LARGE SCALE GENOMIC DNA]</scope>
    <source>
        <strain evidence="2 3">CBS 611.86</strain>
    </source>
</reference>
<name>A0A7C8I7Q6_9PLEO</name>
<gene>
    <name evidence="2" type="ORF">BDV95DRAFT_608271</name>
</gene>
<sequence>MSDQMDWTSNNPADEPQPDTPSSDEDISNTLIVEMTAIIVCTILGHFSSKSLFTDDSSPHTSTSEAIVPIAIDQASKQLNLQPMQLQHALIKKIRDTAPPEDVCSIDAWFLEKAAKVLEVAVFSKLEMMGVGREAVKRMLEGQFEKFYGSDTPVAVAVKASGQNVVAHFGASGEICKKTQVVRFIYGKGLNFLDILTDHYLKKRVLYGKSTKVLKLKYTPPVKGTELWEKLSQFGGSGT</sequence>
<evidence type="ECO:0000313" key="3">
    <source>
        <dbReference type="Proteomes" id="UP000481861"/>
    </source>
</evidence>
<protein>
    <submittedName>
        <fullName evidence="2">Uncharacterized protein</fullName>
    </submittedName>
</protein>
<accession>A0A7C8I7Q6</accession>
<dbReference type="AlphaFoldDB" id="A0A7C8I7Q6"/>
<dbReference type="Proteomes" id="UP000481861">
    <property type="component" value="Unassembled WGS sequence"/>
</dbReference>
<dbReference type="EMBL" id="JAADJZ010000014">
    <property type="protein sequence ID" value="KAF2870271.1"/>
    <property type="molecule type" value="Genomic_DNA"/>
</dbReference>